<dbReference type="EMBL" id="VYGV01000013">
    <property type="protein sequence ID" value="NWF46572.1"/>
    <property type="molecule type" value="Genomic_DNA"/>
</dbReference>
<protein>
    <submittedName>
        <fullName evidence="3">Thiamine ABC transporter substrate-binding protein</fullName>
    </submittedName>
</protein>
<evidence type="ECO:0000313" key="4">
    <source>
        <dbReference type="Proteomes" id="UP000545507"/>
    </source>
</evidence>
<name>A0A7Y8KYG6_9BURK</name>
<feature type="signal peptide" evidence="2">
    <location>
        <begin position="1"/>
        <end position="26"/>
    </location>
</feature>
<reference evidence="3 4" key="1">
    <citation type="submission" date="2019-09" db="EMBL/GenBank/DDBJ databases">
        <title>Hydrogenophaga aromatica sp. nov., isolated from a para-xylene-degrading enrichment culture.</title>
        <authorList>
            <person name="Tancsics A."/>
            <person name="Banerjee S."/>
        </authorList>
    </citation>
    <scope>NUCLEOTIDE SEQUENCE [LARGE SCALE GENOMIC DNA]</scope>
    <source>
        <strain evidence="3 4">D2P1</strain>
    </source>
</reference>
<dbReference type="NCBIfam" id="TIGR01254">
    <property type="entry name" value="sfuA"/>
    <property type="match status" value="1"/>
</dbReference>
<dbReference type="Pfam" id="PF13343">
    <property type="entry name" value="SBP_bac_6"/>
    <property type="match status" value="1"/>
</dbReference>
<gene>
    <name evidence="3" type="ORF">F3K02_15130</name>
</gene>
<proteinExistence type="predicted"/>
<dbReference type="SUPFAM" id="SSF53850">
    <property type="entry name" value="Periplasmic binding protein-like II"/>
    <property type="match status" value="1"/>
</dbReference>
<dbReference type="RefSeq" id="WP_177136475.1">
    <property type="nucleotide sequence ID" value="NZ_VYGV01000013.1"/>
</dbReference>
<keyword evidence="1 2" id="KW-0732">Signal</keyword>
<comment type="caution">
    <text evidence="3">The sequence shown here is derived from an EMBL/GenBank/DDBJ whole genome shotgun (WGS) entry which is preliminary data.</text>
</comment>
<organism evidence="3 4">
    <name type="scientific">Hydrogenophaga aromaticivorans</name>
    <dbReference type="NCBI Taxonomy" id="2610898"/>
    <lineage>
        <taxon>Bacteria</taxon>
        <taxon>Pseudomonadati</taxon>
        <taxon>Pseudomonadota</taxon>
        <taxon>Betaproteobacteria</taxon>
        <taxon>Burkholderiales</taxon>
        <taxon>Comamonadaceae</taxon>
        <taxon>Hydrogenophaga</taxon>
    </lineage>
</organism>
<feature type="chain" id="PRO_5031537785" evidence="2">
    <location>
        <begin position="27"/>
        <end position="356"/>
    </location>
</feature>
<accession>A0A7Y8KYG6</accession>
<evidence type="ECO:0000313" key="3">
    <source>
        <dbReference type="EMBL" id="NWF46572.1"/>
    </source>
</evidence>
<dbReference type="GO" id="GO:0015888">
    <property type="term" value="P:thiamine transport"/>
    <property type="evidence" value="ECO:0007669"/>
    <property type="project" value="InterPro"/>
</dbReference>
<evidence type="ECO:0000256" key="2">
    <source>
        <dbReference type="SAM" id="SignalP"/>
    </source>
</evidence>
<dbReference type="GO" id="GO:0030288">
    <property type="term" value="C:outer membrane-bounded periplasmic space"/>
    <property type="evidence" value="ECO:0007669"/>
    <property type="project" value="TreeGrafter"/>
</dbReference>
<dbReference type="AlphaFoldDB" id="A0A7Y8KYG6"/>
<dbReference type="Gene3D" id="3.40.190.10">
    <property type="entry name" value="Periplasmic binding protein-like II"/>
    <property type="match status" value="2"/>
</dbReference>
<dbReference type="PANTHER" id="PTHR30006">
    <property type="entry name" value="THIAMINE-BINDING PERIPLASMIC PROTEIN-RELATED"/>
    <property type="match status" value="1"/>
</dbReference>
<dbReference type="GO" id="GO:0030976">
    <property type="term" value="F:thiamine pyrophosphate binding"/>
    <property type="evidence" value="ECO:0007669"/>
    <property type="project" value="TreeGrafter"/>
</dbReference>
<evidence type="ECO:0000256" key="1">
    <source>
        <dbReference type="ARBA" id="ARBA00022729"/>
    </source>
</evidence>
<dbReference type="PANTHER" id="PTHR30006:SF2">
    <property type="entry name" value="ABC TRANSPORTER SUBSTRATE-BINDING PROTEIN"/>
    <property type="match status" value="1"/>
</dbReference>
<dbReference type="GO" id="GO:0030975">
    <property type="term" value="F:thiamine binding"/>
    <property type="evidence" value="ECO:0007669"/>
    <property type="project" value="InterPro"/>
</dbReference>
<dbReference type="InterPro" id="IPR005948">
    <property type="entry name" value="ThiB-like"/>
</dbReference>
<keyword evidence="4" id="KW-1185">Reference proteome</keyword>
<dbReference type="Proteomes" id="UP000545507">
    <property type="component" value="Unassembled WGS sequence"/>
</dbReference>
<sequence length="356" mass="37769">MQRRFFSAALVSISLAALGATPAVWAQAVPLRVLTHGSFDLPKELLAQFEKDAGVKLQIVKAGDAGEMVNKLILTKAKPIADVVYGIDNTLLPRALAAGVIDPYTGPAAQRASAAAMAEGADKTGVVSGVVPVDYGFVNLNVDKAWFSSKGLALPTSLEDLAKPAYAKLLVVQNPATSSPGQAFVFATIAGLGEEAAFQWWGQMRGNGVKVVKGWTEAYYTEFTRNGGTRPIVVSYASSPAAEVFYAKEKLSVSPTANLFLKGGVFRQVEGVALVKGGNPAARDAAAKFIEFLRSAPAQQALQTTMWMFPAEAGSARVDVMKAHASEPASFDNPSATDMSSKAKTWLQRWTKVVLK</sequence>